<comment type="caution">
    <text evidence="2">The sequence shown here is derived from an EMBL/GenBank/DDBJ whole genome shotgun (WGS) entry which is preliminary data.</text>
</comment>
<feature type="transmembrane region" description="Helical" evidence="1">
    <location>
        <begin position="12"/>
        <end position="30"/>
    </location>
</feature>
<keyword evidence="1" id="KW-0812">Transmembrane</keyword>
<name>A0A367IK37_RHIAZ</name>
<feature type="non-terminal residue" evidence="2">
    <location>
        <position position="139"/>
    </location>
</feature>
<evidence type="ECO:0000313" key="2">
    <source>
        <dbReference type="EMBL" id="RCH77993.1"/>
    </source>
</evidence>
<evidence type="ECO:0000256" key="1">
    <source>
        <dbReference type="SAM" id="Phobius"/>
    </source>
</evidence>
<gene>
    <name evidence="2" type="ORF">CU097_000563</name>
</gene>
<dbReference type="GO" id="GO:0004497">
    <property type="term" value="F:monooxygenase activity"/>
    <property type="evidence" value="ECO:0007669"/>
    <property type="project" value="InterPro"/>
</dbReference>
<protein>
    <recommendedName>
        <fullName evidence="4">Cytochrome P450-dit2</fullName>
    </recommendedName>
</protein>
<keyword evidence="1" id="KW-0472">Membrane</keyword>
<evidence type="ECO:0008006" key="4">
    <source>
        <dbReference type="Google" id="ProtNLM"/>
    </source>
</evidence>
<accession>A0A367IK37</accession>
<keyword evidence="1" id="KW-1133">Transmembrane helix</keyword>
<feature type="non-terminal residue" evidence="2">
    <location>
        <position position="1"/>
    </location>
</feature>
<dbReference type="Gene3D" id="1.10.630.10">
    <property type="entry name" value="Cytochrome P450"/>
    <property type="match status" value="1"/>
</dbReference>
<dbReference type="OrthoDB" id="2207787at2759"/>
<keyword evidence="3" id="KW-1185">Reference proteome</keyword>
<dbReference type="STRING" id="86630.A0A367IK37"/>
<dbReference type="GO" id="GO:0020037">
    <property type="term" value="F:heme binding"/>
    <property type="evidence" value="ECO:0007669"/>
    <property type="project" value="InterPro"/>
</dbReference>
<reference evidence="2 3" key="1">
    <citation type="journal article" date="2018" name="G3 (Bethesda)">
        <title>Phylogenetic and Phylogenomic Definition of Rhizopus Species.</title>
        <authorList>
            <person name="Gryganskyi A.P."/>
            <person name="Golan J."/>
            <person name="Dolatabadi S."/>
            <person name="Mondo S."/>
            <person name="Robb S."/>
            <person name="Idnurm A."/>
            <person name="Muszewska A."/>
            <person name="Steczkiewicz K."/>
            <person name="Masonjones S."/>
            <person name="Liao H.L."/>
            <person name="Gajdeczka M.T."/>
            <person name="Anike F."/>
            <person name="Vuek A."/>
            <person name="Anishchenko I.M."/>
            <person name="Voigt K."/>
            <person name="de Hoog G.S."/>
            <person name="Smith M.E."/>
            <person name="Heitman J."/>
            <person name="Vilgalys R."/>
            <person name="Stajich J.E."/>
        </authorList>
    </citation>
    <scope>NUCLEOTIDE SEQUENCE [LARGE SCALE GENOMIC DNA]</scope>
    <source>
        <strain evidence="2 3">CBS 357.93</strain>
    </source>
</reference>
<proteinExistence type="predicted"/>
<dbReference type="GO" id="GO:0016705">
    <property type="term" value="F:oxidoreductase activity, acting on paired donors, with incorporation or reduction of molecular oxygen"/>
    <property type="evidence" value="ECO:0007669"/>
    <property type="project" value="InterPro"/>
</dbReference>
<dbReference type="SUPFAM" id="SSF48264">
    <property type="entry name" value="Cytochrome P450"/>
    <property type="match status" value="1"/>
</dbReference>
<dbReference type="InterPro" id="IPR036396">
    <property type="entry name" value="Cyt_P450_sf"/>
</dbReference>
<sequence length="139" mass="16109">PVLQKRSKASYITAAIALIIAQRLYSYFRVPKHLRGFPKLPYFGIAKSFFAKESPRERVKKYILPIIDEHNGFYISKIPLGWILYVTDPVAAKQLLLKSSVFPKNHRLIDDMGENLFIEFVGKDNVVLTNGDTWKRQRK</sequence>
<dbReference type="Proteomes" id="UP000252139">
    <property type="component" value="Unassembled WGS sequence"/>
</dbReference>
<dbReference type="AlphaFoldDB" id="A0A367IK37"/>
<dbReference type="GO" id="GO:0005506">
    <property type="term" value="F:iron ion binding"/>
    <property type="evidence" value="ECO:0007669"/>
    <property type="project" value="InterPro"/>
</dbReference>
<dbReference type="EMBL" id="PJQL01005494">
    <property type="protein sequence ID" value="RCH77993.1"/>
    <property type="molecule type" value="Genomic_DNA"/>
</dbReference>
<evidence type="ECO:0000313" key="3">
    <source>
        <dbReference type="Proteomes" id="UP000252139"/>
    </source>
</evidence>
<organism evidence="2 3">
    <name type="scientific">Rhizopus azygosporus</name>
    <name type="common">Rhizopus microsporus var. azygosporus</name>
    <dbReference type="NCBI Taxonomy" id="86630"/>
    <lineage>
        <taxon>Eukaryota</taxon>
        <taxon>Fungi</taxon>
        <taxon>Fungi incertae sedis</taxon>
        <taxon>Mucoromycota</taxon>
        <taxon>Mucoromycotina</taxon>
        <taxon>Mucoromycetes</taxon>
        <taxon>Mucorales</taxon>
        <taxon>Mucorineae</taxon>
        <taxon>Rhizopodaceae</taxon>
        <taxon>Rhizopus</taxon>
    </lineage>
</organism>